<sequence length="167" mass="18730">MVRATMRERRVGLVAGGEERSGGMGVLWRWGGRGVEHVGTFVDGVVRSQSRRREFGALLEAGDEDGIHLGGGEEEGSGACYTPVDGVVRYMSEEEKGFYFIPGALAVEEQCYWIRESLNTFPQPPNRTNHTASYGPMYDLFNAVQNQEDFDRGGRFKYKCDSWAEFK</sequence>
<gene>
    <name evidence="1" type="ORF">J5N97_020491</name>
</gene>
<accession>A0A9D5CFX3</accession>
<dbReference type="OrthoDB" id="6614653at2759"/>
<organism evidence="1 2">
    <name type="scientific">Dioscorea zingiberensis</name>
    <dbReference type="NCBI Taxonomy" id="325984"/>
    <lineage>
        <taxon>Eukaryota</taxon>
        <taxon>Viridiplantae</taxon>
        <taxon>Streptophyta</taxon>
        <taxon>Embryophyta</taxon>
        <taxon>Tracheophyta</taxon>
        <taxon>Spermatophyta</taxon>
        <taxon>Magnoliopsida</taxon>
        <taxon>Liliopsida</taxon>
        <taxon>Dioscoreales</taxon>
        <taxon>Dioscoreaceae</taxon>
        <taxon>Dioscorea</taxon>
    </lineage>
</organism>
<dbReference type="AlphaFoldDB" id="A0A9D5CFX3"/>
<dbReference type="EMBL" id="JAGGNH010000005">
    <property type="protein sequence ID" value="KAJ0972532.1"/>
    <property type="molecule type" value="Genomic_DNA"/>
</dbReference>
<evidence type="ECO:0000313" key="2">
    <source>
        <dbReference type="Proteomes" id="UP001085076"/>
    </source>
</evidence>
<proteinExistence type="predicted"/>
<comment type="caution">
    <text evidence="1">The sequence shown here is derived from an EMBL/GenBank/DDBJ whole genome shotgun (WGS) entry which is preliminary data.</text>
</comment>
<dbReference type="Proteomes" id="UP001085076">
    <property type="component" value="Miscellaneous, Linkage group lg05"/>
</dbReference>
<evidence type="ECO:0000313" key="1">
    <source>
        <dbReference type="EMBL" id="KAJ0972532.1"/>
    </source>
</evidence>
<reference evidence="1" key="2">
    <citation type="journal article" date="2022" name="Hortic Res">
        <title>The genome of Dioscorea zingiberensis sheds light on the biosynthesis, origin and evolution of the medicinally important diosgenin saponins.</title>
        <authorList>
            <person name="Li Y."/>
            <person name="Tan C."/>
            <person name="Li Z."/>
            <person name="Guo J."/>
            <person name="Li S."/>
            <person name="Chen X."/>
            <person name="Wang C."/>
            <person name="Dai X."/>
            <person name="Yang H."/>
            <person name="Song W."/>
            <person name="Hou L."/>
            <person name="Xu J."/>
            <person name="Tong Z."/>
            <person name="Xu A."/>
            <person name="Yuan X."/>
            <person name="Wang W."/>
            <person name="Yang Q."/>
            <person name="Chen L."/>
            <person name="Sun Z."/>
            <person name="Wang K."/>
            <person name="Pan B."/>
            <person name="Chen J."/>
            <person name="Bao Y."/>
            <person name="Liu F."/>
            <person name="Qi X."/>
            <person name="Gang D.R."/>
            <person name="Wen J."/>
            <person name="Li J."/>
        </authorList>
    </citation>
    <scope>NUCLEOTIDE SEQUENCE</scope>
    <source>
        <strain evidence="1">Dzin_1.0</strain>
    </source>
</reference>
<reference evidence="1" key="1">
    <citation type="submission" date="2021-03" db="EMBL/GenBank/DDBJ databases">
        <authorList>
            <person name="Li Z."/>
            <person name="Yang C."/>
        </authorList>
    </citation>
    <scope>NUCLEOTIDE SEQUENCE</scope>
    <source>
        <strain evidence="1">Dzin_1.0</strain>
        <tissue evidence="1">Leaf</tissue>
    </source>
</reference>
<protein>
    <submittedName>
        <fullName evidence="1">Uncharacterized protein</fullName>
    </submittedName>
</protein>
<keyword evidence="2" id="KW-1185">Reference proteome</keyword>
<name>A0A9D5CFX3_9LILI</name>